<name>A0A9W9DD90_9AGAR</name>
<feature type="non-terminal residue" evidence="1">
    <location>
        <position position="1"/>
    </location>
</feature>
<dbReference type="EMBL" id="JANVFS010000061">
    <property type="protein sequence ID" value="KAJ4464250.1"/>
    <property type="molecule type" value="Genomic_DNA"/>
</dbReference>
<sequence>HFDKYDSAGGWTTMFSFPDIPAENGWEGGRFHLVEFGLYVELDGIKSITFTGLRLHGGTPPLAPASVPIPPSAYRFIVVLYPQGAILDGRATLNIAAASSGTTVQL</sequence>
<feature type="non-terminal residue" evidence="1">
    <location>
        <position position="106"/>
    </location>
</feature>
<gene>
    <name evidence="1" type="ORF">C8J55DRAFT_409094</name>
</gene>
<dbReference type="AlphaFoldDB" id="A0A9W9DD90"/>
<dbReference type="Proteomes" id="UP001150238">
    <property type="component" value="Unassembled WGS sequence"/>
</dbReference>
<reference evidence="1" key="1">
    <citation type="submission" date="2022-08" db="EMBL/GenBank/DDBJ databases">
        <authorList>
            <consortium name="DOE Joint Genome Institute"/>
            <person name="Min B."/>
            <person name="Riley R."/>
            <person name="Sierra-Patev S."/>
            <person name="Naranjo-Ortiz M."/>
            <person name="Looney B."/>
            <person name="Konkel Z."/>
            <person name="Slot J.C."/>
            <person name="Sakamoto Y."/>
            <person name="Steenwyk J.L."/>
            <person name="Rokas A."/>
            <person name="Carro J."/>
            <person name="Camarero S."/>
            <person name="Ferreira P."/>
            <person name="Molpeceres G."/>
            <person name="Ruiz-Duenas F.J."/>
            <person name="Serrano A."/>
            <person name="Henrissat B."/>
            <person name="Drula E."/>
            <person name="Hughes K.W."/>
            <person name="Mata J.L."/>
            <person name="Ishikawa N.K."/>
            <person name="Vargas-Isla R."/>
            <person name="Ushijima S."/>
            <person name="Smith C.A."/>
            <person name="Ahrendt S."/>
            <person name="Andreopoulos W."/>
            <person name="He G."/>
            <person name="Labutti K."/>
            <person name="Lipzen A."/>
            <person name="Ng V."/>
            <person name="Sandor L."/>
            <person name="Barry K."/>
            <person name="Martinez A.T."/>
            <person name="Xiao Y."/>
            <person name="Gibbons J.G."/>
            <person name="Terashima K."/>
            <person name="Hibbett D.S."/>
            <person name="Grigoriev I.V."/>
        </authorList>
    </citation>
    <scope>NUCLEOTIDE SEQUENCE</scope>
    <source>
        <strain evidence="1">Sp2 HRB7682 ss15</strain>
    </source>
</reference>
<evidence type="ECO:0000313" key="2">
    <source>
        <dbReference type="Proteomes" id="UP001150238"/>
    </source>
</evidence>
<proteinExistence type="predicted"/>
<protein>
    <submittedName>
        <fullName evidence="1">Uncharacterized protein</fullName>
    </submittedName>
</protein>
<organism evidence="1 2">
    <name type="scientific">Lentinula lateritia</name>
    <dbReference type="NCBI Taxonomy" id="40482"/>
    <lineage>
        <taxon>Eukaryota</taxon>
        <taxon>Fungi</taxon>
        <taxon>Dikarya</taxon>
        <taxon>Basidiomycota</taxon>
        <taxon>Agaricomycotina</taxon>
        <taxon>Agaricomycetes</taxon>
        <taxon>Agaricomycetidae</taxon>
        <taxon>Agaricales</taxon>
        <taxon>Marasmiineae</taxon>
        <taxon>Omphalotaceae</taxon>
        <taxon>Lentinula</taxon>
    </lineage>
</organism>
<comment type="caution">
    <text evidence="1">The sequence shown here is derived from an EMBL/GenBank/DDBJ whole genome shotgun (WGS) entry which is preliminary data.</text>
</comment>
<reference evidence="1" key="2">
    <citation type="journal article" date="2023" name="Proc. Natl. Acad. Sci. U.S.A.">
        <title>A global phylogenomic analysis of the shiitake genus Lentinula.</title>
        <authorList>
            <person name="Sierra-Patev S."/>
            <person name="Min B."/>
            <person name="Naranjo-Ortiz M."/>
            <person name="Looney B."/>
            <person name="Konkel Z."/>
            <person name="Slot J.C."/>
            <person name="Sakamoto Y."/>
            <person name="Steenwyk J.L."/>
            <person name="Rokas A."/>
            <person name="Carro J."/>
            <person name="Camarero S."/>
            <person name="Ferreira P."/>
            <person name="Molpeceres G."/>
            <person name="Ruiz-Duenas F.J."/>
            <person name="Serrano A."/>
            <person name="Henrissat B."/>
            <person name="Drula E."/>
            <person name="Hughes K.W."/>
            <person name="Mata J.L."/>
            <person name="Ishikawa N.K."/>
            <person name="Vargas-Isla R."/>
            <person name="Ushijima S."/>
            <person name="Smith C.A."/>
            <person name="Donoghue J."/>
            <person name="Ahrendt S."/>
            <person name="Andreopoulos W."/>
            <person name="He G."/>
            <person name="LaButti K."/>
            <person name="Lipzen A."/>
            <person name="Ng V."/>
            <person name="Riley R."/>
            <person name="Sandor L."/>
            <person name="Barry K."/>
            <person name="Martinez A.T."/>
            <person name="Xiao Y."/>
            <person name="Gibbons J.G."/>
            <person name="Terashima K."/>
            <person name="Grigoriev I.V."/>
            <person name="Hibbett D."/>
        </authorList>
    </citation>
    <scope>NUCLEOTIDE SEQUENCE</scope>
    <source>
        <strain evidence="1">Sp2 HRB7682 ss15</strain>
    </source>
</reference>
<accession>A0A9W9DD90</accession>
<evidence type="ECO:0000313" key="1">
    <source>
        <dbReference type="EMBL" id="KAJ4464250.1"/>
    </source>
</evidence>